<proteinExistence type="predicted"/>
<dbReference type="Proteomes" id="UP001153954">
    <property type="component" value="Unassembled WGS sequence"/>
</dbReference>
<evidence type="ECO:0000313" key="2">
    <source>
        <dbReference type="EMBL" id="CAH2103230.1"/>
    </source>
</evidence>
<evidence type="ECO:0000256" key="1">
    <source>
        <dbReference type="SAM" id="MobiDB-lite"/>
    </source>
</evidence>
<reference evidence="2" key="1">
    <citation type="submission" date="2022-03" db="EMBL/GenBank/DDBJ databases">
        <authorList>
            <person name="Tunstrom K."/>
        </authorList>
    </citation>
    <scope>NUCLEOTIDE SEQUENCE</scope>
</reference>
<protein>
    <submittedName>
        <fullName evidence="2">Uncharacterized protein</fullName>
    </submittedName>
</protein>
<comment type="caution">
    <text evidence="2">The sequence shown here is derived from an EMBL/GenBank/DDBJ whole genome shotgun (WGS) entry which is preliminary data.</text>
</comment>
<organism evidence="2 3">
    <name type="scientific">Euphydryas editha</name>
    <name type="common">Edith's checkerspot</name>
    <dbReference type="NCBI Taxonomy" id="104508"/>
    <lineage>
        <taxon>Eukaryota</taxon>
        <taxon>Metazoa</taxon>
        <taxon>Ecdysozoa</taxon>
        <taxon>Arthropoda</taxon>
        <taxon>Hexapoda</taxon>
        <taxon>Insecta</taxon>
        <taxon>Pterygota</taxon>
        <taxon>Neoptera</taxon>
        <taxon>Endopterygota</taxon>
        <taxon>Lepidoptera</taxon>
        <taxon>Glossata</taxon>
        <taxon>Ditrysia</taxon>
        <taxon>Papilionoidea</taxon>
        <taxon>Nymphalidae</taxon>
        <taxon>Nymphalinae</taxon>
        <taxon>Euphydryas</taxon>
    </lineage>
</organism>
<gene>
    <name evidence="2" type="ORF">EEDITHA_LOCUS17770</name>
</gene>
<feature type="region of interest" description="Disordered" evidence="1">
    <location>
        <begin position="71"/>
        <end position="97"/>
    </location>
</feature>
<dbReference type="AlphaFoldDB" id="A0AAU9UZ30"/>
<name>A0AAU9UZ30_EUPED</name>
<evidence type="ECO:0000313" key="3">
    <source>
        <dbReference type="Proteomes" id="UP001153954"/>
    </source>
</evidence>
<dbReference type="EMBL" id="CAKOGL010000026">
    <property type="protein sequence ID" value="CAH2103230.1"/>
    <property type="molecule type" value="Genomic_DNA"/>
</dbReference>
<sequence length="228" mass="26476">MRAPMEEVPEILMIPRRIRRSNENNQNFCGSKIKIYNENYLANNLRSLVAECETRIRSFVKRQRSEQSPEIADYDLLNSDDESSSDSSSGVEDTDMDDVEELQEYVTQPSLMRLIKREKLTIGQWLFLSFVQGGWSFENMKNFLLKEYGVTCLRSKTKTDRVSSEEYKAIVKFNTSEELNRVVIDLSDRKMNDKFVFLSFDKELIFNNDSDSSLDDSSDPLLLMPKGI</sequence>
<keyword evidence="3" id="KW-1185">Reference proteome</keyword>
<accession>A0AAU9UZ30</accession>